<evidence type="ECO:0000313" key="3">
    <source>
        <dbReference type="Proteomes" id="UP000232883"/>
    </source>
</evidence>
<dbReference type="EMBL" id="CP025096">
    <property type="protein sequence ID" value="AUD04677.1"/>
    <property type="molecule type" value="Genomic_DNA"/>
</dbReference>
<sequence length="258" mass="28547">MNDLLTSLQSRNATLYQLGWLCVAAMLICAVLALSTSTQVLGINAYIKPIKFLASTVILCWTMAWYMAELPQKGSVRAYSWMVVGIFIFELGIVIWQASRGKLSHFNISTPTDGILFGLMGIAITVFTGWTAYIGFLFFRLDTTTISPTYLWGIRLGILLFVIFAFQGFMMASRLSHTVGAPDGGPGLAVTNWSTRYGDLRVAHFFGMHALQLIPLFGYYIARQPRHVIILSAVYFVLVTALLMQALAGKPLLANLDN</sequence>
<feature type="transmembrane region" description="Helical" evidence="1">
    <location>
        <begin position="202"/>
        <end position="221"/>
    </location>
</feature>
<dbReference type="RefSeq" id="WP_100990751.1">
    <property type="nucleotide sequence ID" value="NZ_CP025096.1"/>
</dbReference>
<reference evidence="2 3" key="1">
    <citation type="submission" date="2017-11" db="EMBL/GenBank/DDBJ databases">
        <title>Taxonomic description and genome sequences of Spirosoma HA7 sp. nov., isolated from pollen microhabitat of Corylus avellana.</title>
        <authorList>
            <person name="Ambika Manirajan B."/>
            <person name="Suarez C."/>
            <person name="Ratering S."/>
            <person name="Geissler-Plaum R."/>
            <person name="Cardinale M."/>
            <person name="Sylvia S."/>
        </authorList>
    </citation>
    <scope>NUCLEOTIDE SEQUENCE [LARGE SCALE GENOMIC DNA]</scope>
    <source>
        <strain evidence="2 3">HA7</strain>
    </source>
</reference>
<dbReference type="AlphaFoldDB" id="A0A2K8Z457"/>
<dbReference type="OrthoDB" id="343560at2"/>
<name>A0A2K8Z457_9BACT</name>
<keyword evidence="1" id="KW-1133">Transmembrane helix</keyword>
<evidence type="ECO:0000313" key="2">
    <source>
        <dbReference type="EMBL" id="AUD04677.1"/>
    </source>
</evidence>
<evidence type="ECO:0000256" key="1">
    <source>
        <dbReference type="SAM" id="Phobius"/>
    </source>
</evidence>
<gene>
    <name evidence="2" type="ORF">CWM47_24200</name>
</gene>
<feature type="transmembrane region" description="Helical" evidence="1">
    <location>
        <begin position="150"/>
        <end position="170"/>
    </location>
</feature>
<keyword evidence="1" id="KW-0812">Transmembrane</keyword>
<feature type="transmembrane region" description="Helical" evidence="1">
    <location>
        <begin position="78"/>
        <end position="96"/>
    </location>
</feature>
<feature type="transmembrane region" description="Helical" evidence="1">
    <location>
        <begin position="12"/>
        <end position="34"/>
    </location>
</feature>
<dbReference type="Proteomes" id="UP000232883">
    <property type="component" value="Chromosome"/>
</dbReference>
<dbReference type="KEGG" id="spir:CWM47_24200"/>
<organism evidence="2 3">
    <name type="scientific">Spirosoma pollinicola</name>
    <dbReference type="NCBI Taxonomy" id="2057025"/>
    <lineage>
        <taxon>Bacteria</taxon>
        <taxon>Pseudomonadati</taxon>
        <taxon>Bacteroidota</taxon>
        <taxon>Cytophagia</taxon>
        <taxon>Cytophagales</taxon>
        <taxon>Cytophagaceae</taxon>
        <taxon>Spirosoma</taxon>
    </lineage>
</organism>
<keyword evidence="3" id="KW-1185">Reference proteome</keyword>
<feature type="transmembrane region" description="Helical" evidence="1">
    <location>
        <begin position="228"/>
        <end position="248"/>
    </location>
</feature>
<feature type="transmembrane region" description="Helical" evidence="1">
    <location>
        <begin position="116"/>
        <end position="138"/>
    </location>
</feature>
<proteinExistence type="predicted"/>
<accession>A0A2K8Z457</accession>
<feature type="transmembrane region" description="Helical" evidence="1">
    <location>
        <begin position="46"/>
        <end position="66"/>
    </location>
</feature>
<keyword evidence="1" id="KW-0472">Membrane</keyword>
<protein>
    <submittedName>
        <fullName evidence="2">Uncharacterized protein</fullName>
    </submittedName>
</protein>